<feature type="compositionally biased region" description="Basic and acidic residues" evidence="1">
    <location>
        <begin position="96"/>
        <end position="110"/>
    </location>
</feature>
<evidence type="ECO:0000313" key="4">
    <source>
        <dbReference type="Proteomes" id="UP000226431"/>
    </source>
</evidence>
<accession>A0A2C5Z292</accession>
<keyword evidence="4" id="KW-1185">Reference proteome</keyword>
<evidence type="ECO:0000256" key="1">
    <source>
        <dbReference type="SAM" id="MobiDB-lite"/>
    </source>
</evidence>
<proteinExistence type="predicted"/>
<feature type="compositionally biased region" description="Low complexity" evidence="1">
    <location>
        <begin position="126"/>
        <end position="168"/>
    </location>
</feature>
<evidence type="ECO:0000256" key="2">
    <source>
        <dbReference type="SAM" id="SignalP"/>
    </source>
</evidence>
<sequence>MKASATLVAVLAGSAFAAVASDPKALQARDVLDMEVKRSVPTMILDKRHLNGTALKLDCSNPEKLSDPEEQNACNKIEDIREKSKTLQKERKEVFGLLKDIKKKEDEKASESAPAPAATPAPATPSAPAATSAPATAPVPAAALETPSAITPAPAATSAPAADAEPQK</sequence>
<feature type="signal peptide" evidence="2">
    <location>
        <begin position="1"/>
        <end position="21"/>
    </location>
</feature>
<reference evidence="3 4" key="1">
    <citation type="submission" date="2017-06" db="EMBL/GenBank/DDBJ databases">
        <title>Ant-infecting Ophiocordyceps genomes reveal a high diversity of potential behavioral manipulation genes and a possible major role for enterotoxins.</title>
        <authorList>
            <person name="De Bekker C."/>
            <person name="Evans H.C."/>
            <person name="Brachmann A."/>
            <person name="Hughes D.P."/>
        </authorList>
    </citation>
    <scope>NUCLEOTIDE SEQUENCE [LARGE SCALE GENOMIC DNA]</scope>
    <source>
        <strain evidence="3 4">Map16</strain>
    </source>
</reference>
<keyword evidence="2" id="KW-0732">Signal</keyword>
<feature type="region of interest" description="Disordered" evidence="1">
    <location>
        <begin position="96"/>
        <end position="168"/>
    </location>
</feature>
<gene>
    <name evidence="3" type="ORF">CDD80_3795</name>
</gene>
<name>A0A2C5Z292_9HYPO</name>
<dbReference type="Proteomes" id="UP000226431">
    <property type="component" value="Unassembled WGS sequence"/>
</dbReference>
<dbReference type="EMBL" id="NJES01000340">
    <property type="protein sequence ID" value="PHH73484.1"/>
    <property type="molecule type" value="Genomic_DNA"/>
</dbReference>
<comment type="caution">
    <text evidence="3">The sequence shown here is derived from an EMBL/GenBank/DDBJ whole genome shotgun (WGS) entry which is preliminary data.</text>
</comment>
<dbReference type="AlphaFoldDB" id="A0A2C5Z292"/>
<feature type="chain" id="PRO_5012586901" evidence="2">
    <location>
        <begin position="22"/>
        <end position="168"/>
    </location>
</feature>
<organism evidence="3 4">
    <name type="scientific">Ophiocordyceps camponoti-rufipedis</name>
    <dbReference type="NCBI Taxonomy" id="2004952"/>
    <lineage>
        <taxon>Eukaryota</taxon>
        <taxon>Fungi</taxon>
        <taxon>Dikarya</taxon>
        <taxon>Ascomycota</taxon>
        <taxon>Pezizomycotina</taxon>
        <taxon>Sordariomycetes</taxon>
        <taxon>Hypocreomycetidae</taxon>
        <taxon>Hypocreales</taxon>
        <taxon>Ophiocordycipitaceae</taxon>
        <taxon>Ophiocordyceps</taxon>
    </lineage>
</organism>
<protein>
    <submittedName>
        <fullName evidence="3">Uncharacterized protein</fullName>
    </submittedName>
</protein>
<evidence type="ECO:0000313" key="3">
    <source>
        <dbReference type="EMBL" id="PHH73484.1"/>
    </source>
</evidence>